<dbReference type="EMBL" id="RQEP01000018">
    <property type="protein sequence ID" value="TGK01108.1"/>
    <property type="molecule type" value="Genomic_DNA"/>
</dbReference>
<name>A0A4R9FQW8_9LEPT</name>
<keyword evidence="2" id="KW-1185">Reference proteome</keyword>
<dbReference type="OrthoDB" id="343975at2"/>
<organism evidence="1 2">
    <name type="scientific">Leptospira semungkisensis</name>
    <dbReference type="NCBI Taxonomy" id="2484985"/>
    <lineage>
        <taxon>Bacteria</taxon>
        <taxon>Pseudomonadati</taxon>
        <taxon>Spirochaetota</taxon>
        <taxon>Spirochaetia</taxon>
        <taxon>Leptospirales</taxon>
        <taxon>Leptospiraceae</taxon>
        <taxon>Leptospira</taxon>
    </lineage>
</organism>
<dbReference type="Proteomes" id="UP000297453">
    <property type="component" value="Unassembled WGS sequence"/>
</dbReference>
<protein>
    <submittedName>
        <fullName evidence="1">Transporter</fullName>
    </submittedName>
</protein>
<evidence type="ECO:0000313" key="1">
    <source>
        <dbReference type="EMBL" id="TGK01108.1"/>
    </source>
</evidence>
<dbReference type="AlphaFoldDB" id="A0A4R9FQW8"/>
<evidence type="ECO:0000313" key="2">
    <source>
        <dbReference type="Proteomes" id="UP000297453"/>
    </source>
</evidence>
<reference evidence="1" key="1">
    <citation type="journal article" date="2019" name="PLoS Negl. Trop. Dis.">
        <title>Revisiting the worldwide diversity of Leptospira species in the environment.</title>
        <authorList>
            <person name="Vincent A.T."/>
            <person name="Schiettekatte O."/>
            <person name="Bourhy P."/>
            <person name="Veyrier F.J."/>
            <person name="Picardeau M."/>
        </authorList>
    </citation>
    <scope>NUCLEOTIDE SEQUENCE [LARGE SCALE GENOMIC DNA]</scope>
    <source>
        <strain evidence="1">SSS9</strain>
    </source>
</reference>
<sequence length="137" mass="14992">MQKKLIPTLLITFLFIGNAALLSKSKKSKAAPAAPPKPKYVSGEELVNNPSKAVGETVRVAGNVTHVLYKGNSIRFVVHFSGKPVVLDSDDYGLMNRVSVGTYVEVCGFYLKNKKLELDGKRTDMPSIVVEQTYCTN</sequence>
<proteinExistence type="predicted"/>
<gene>
    <name evidence="1" type="ORF">EHO59_12400</name>
</gene>
<accession>A0A4R9FQW8</accession>
<comment type="caution">
    <text evidence="1">The sequence shown here is derived from an EMBL/GenBank/DDBJ whole genome shotgun (WGS) entry which is preliminary data.</text>
</comment>